<dbReference type="Pfam" id="PF02527">
    <property type="entry name" value="GidB"/>
    <property type="match status" value="1"/>
</dbReference>
<keyword evidence="1 6" id="KW-0963">Cytoplasm</keyword>
<evidence type="ECO:0000256" key="2">
    <source>
        <dbReference type="ARBA" id="ARBA00022552"/>
    </source>
</evidence>
<keyword evidence="5 6" id="KW-0949">S-adenosyl-L-methionine</keyword>
<keyword evidence="4 6" id="KW-0808">Transferase</keyword>
<comment type="caution">
    <text evidence="7">The sequence shown here is derived from an EMBL/GenBank/DDBJ whole genome shotgun (WGS) entry which is preliminary data.</text>
</comment>
<evidence type="ECO:0000313" key="7">
    <source>
        <dbReference type="EMBL" id="PZP57503.1"/>
    </source>
</evidence>
<evidence type="ECO:0000256" key="1">
    <source>
        <dbReference type="ARBA" id="ARBA00022490"/>
    </source>
</evidence>
<feature type="binding site" evidence="6">
    <location>
        <position position="68"/>
    </location>
    <ligand>
        <name>S-adenosyl-L-methionine</name>
        <dbReference type="ChEBI" id="CHEBI:59789"/>
    </ligand>
</feature>
<sequence length="200" mass="22921">MLLELPEINVSRETYEKIDIYKSLLEKWQKTINLVAPSTLPQAQIRHFDDSLQITELIPKDSLIYDIGSGAGFPGLVLAITGIQVHLIESDQRKCQFLKTVSRETNIPVTIHNARVEAVNIPAPDILTARALASLEKLLEWTEKWWTENKKINLIFLKGFQIENEILEAQKEYSFDYSLYQSKTDENGRIIILTDIARIP</sequence>
<comment type="caution">
    <text evidence="6">Lacks conserved residue(s) required for the propagation of feature annotation.</text>
</comment>
<feature type="binding site" evidence="6">
    <location>
        <begin position="116"/>
        <end position="117"/>
    </location>
    <ligand>
        <name>S-adenosyl-L-methionine</name>
        <dbReference type="ChEBI" id="CHEBI:59789"/>
    </ligand>
</feature>
<dbReference type="Gene3D" id="3.40.50.150">
    <property type="entry name" value="Vaccinia Virus protein VP39"/>
    <property type="match status" value="1"/>
</dbReference>
<dbReference type="Proteomes" id="UP000249739">
    <property type="component" value="Unassembled WGS sequence"/>
</dbReference>
<organism evidence="7 8">
    <name type="scientific">Micavibrio aeruginosavorus</name>
    <dbReference type="NCBI Taxonomy" id="349221"/>
    <lineage>
        <taxon>Bacteria</taxon>
        <taxon>Pseudomonadati</taxon>
        <taxon>Bdellovibrionota</taxon>
        <taxon>Bdellovibrionia</taxon>
        <taxon>Bdellovibrionales</taxon>
        <taxon>Pseudobdellovibrionaceae</taxon>
        <taxon>Micavibrio</taxon>
    </lineage>
</organism>
<dbReference type="EC" id="2.1.1.-" evidence="6"/>
<dbReference type="PANTHER" id="PTHR31760:SF0">
    <property type="entry name" value="S-ADENOSYL-L-METHIONINE-DEPENDENT METHYLTRANSFERASES SUPERFAMILY PROTEIN"/>
    <property type="match status" value="1"/>
</dbReference>
<dbReference type="SUPFAM" id="SSF53335">
    <property type="entry name" value="S-adenosyl-L-methionine-dependent methyltransferases"/>
    <property type="match status" value="1"/>
</dbReference>
<keyword evidence="3 6" id="KW-0489">Methyltransferase</keyword>
<dbReference type="PIRSF" id="PIRSF003078">
    <property type="entry name" value="GidB"/>
    <property type="match status" value="1"/>
</dbReference>
<dbReference type="HAMAP" id="MF_00074">
    <property type="entry name" value="16SrRNA_methyltr_G"/>
    <property type="match status" value="1"/>
</dbReference>
<dbReference type="GO" id="GO:0070043">
    <property type="term" value="F:rRNA (guanine-N7-)-methyltransferase activity"/>
    <property type="evidence" value="ECO:0007669"/>
    <property type="project" value="UniProtKB-UniRule"/>
</dbReference>
<dbReference type="PANTHER" id="PTHR31760">
    <property type="entry name" value="S-ADENOSYL-L-METHIONINE-DEPENDENT METHYLTRANSFERASES SUPERFAMILY PROTEIN"/>
    <property type="match status" value="1"/>
</dbReference>
<evidence type="ECO:0000313" key="8">
    <source>
        <dbReference type="Proteomes" id="UP000249739"/>
    </source>
</evidence>
<accession>A0A2W5FRH5</accession>
<dbReference type="AlphaFoldDB" id="A0A2W5FRH5"/>
<evidence type="ECO:0000256" key="5">
    <source>
        <dbReference type="ARBA" id="ARBA00022691"/>
    </source>
</evidence>
<feature type="binding site" evidence="6">
    <location>
        <position position="130"/>
    </location>
    <ligand>
        <name>S-adenosyl-L-methionine</name>
        <dbReference type="ChEBI" id="CHEBI:59789"/>
    </ligand>
</feature>
<feature type="binding site" evidence="6">
    <location>
        <position position="73"/>
    </location>
    <ligand>
        <name>S-adenosyl-L-methionine</name>
        <dbReference type="ChEBI" id="CHEBI:59789"/>
    </ligand>
</feature>
<gene>
    <name evidence="6 7" type="primary">rsmG</name>
    <name evidence="7" type="ORF">DI586_00260</name>
</gene>
<evidence type="ECO:0000256" key="4">
    <source>
        <dbReference type="ARBA" id="ARBA00022679"/>
    </source>
</evidence>
<comment type="subcellular location">
    <subcellularLocation>
        <location evidence="6">Cytoplasm</location>
    </subcellularLocation>
</comment>
<dbReference type="NCBIfam" id="TIGR00138">
    <property type="entry name" value="rsmG_gidB"/>
    <property type="match status" value="1"/>
</dbReference>
<evidence type="ECO:0000256" key="6">
    <source>
        <dbReference type="HAMAP-Rule" id="MF_00074"/>
    </source>
</evidence>
<dbReference type="GO" id="GO:0005829">
    <property type="term" value="C:cytosol"/>
    <property type="evidence" value="ECO:0007669"/>
    <property type="project" value="TreeGrafter"/>
</dbReference>
<evidence type="ECO:0000256" key="3">
    <source>
        <dbReference type="ARBA" id="ARBA00022603"/>
    </source>
</evidence>
<protein>
    <recommendedName>
        <fullName evidence="6">Ribosomal RNA small subunit methyltransferase G</fullName>
        <ecNumber evidence="6">2.1.1.-</ecNumber>
    </recommendedName>
    <alternativeName>
        <fullName evidence="6">16S rRNA 7-methylguanosine methyltransferase</fullName>
        <shortName evidence="6">16S rRNA m7G methyltransferase</shortName>
    </alternativeName>
</protein>
<dbReference type="InterPro" id="IPR029063">
    <property type="entry name" value="SAM-dependent_MTases_sf"/>
</dbReference>
<reference evidence="7 8" key="1">
    <citation type="submission" date="2017-08" db="EMBL/GenBank/DDBJ databases">
        <title>Infants hospitalized years apart are colonized by the same room-sourced microbial strains.</title>
        <authorList>
            <person name="Brooks B."/>
            <person name="Olm M.R."/>
            <person name="Firek B.A."/>
            <person name="Baker R."/>
            <person name="Thomas B.C."/>
            <person name="Morowitz M.J."/>
            <person name="Banfield J.F."/>
        </authorList>
    </citation>
    <scope>NUCLEOTIDE SEQUENCE [LARGE SCALE GENOMIC DNA]</scope>
    <source>
        <strain evidence="7">S2_006_000_R2_64</strain>
    </source>
</reference>
<proteinExistence type="inferred from homology"/>
<comment type="function">
    <text evidence="6">Specifically methylates the N7 position of a guanine in 16S rRNA.</text>
</comment>
<dbReference type="EMBL" id="QFOT01000001">
    <property type="protein sequence ID" value="PZP57503.1"/>
    <property type="molecule type" value="Genomic_DNA"/>
</dbReference>
<dbReference type="InterPro" id="IPR003682">
    <property type="entry name" value="rRNA_ssu_MeTfrase_G"/>
</dbReference>
<name>A0A2W5FRH5_9BACT</name>
<comment type="similarity">
    <text evidence="6">Belongs to the methyltransferase superfamily. RNA methyltransferase RsmG family.</text>
</comment>
<keyword evidence="2 6" id="KW-0698">rRNA processing</keyword>